<proteinExistence type="predicted"/>
<gene>
    <name evidence="1" type="ORF">GPICK_09625</name>
</gene>
<dbReference type="AlphaFoldDB" id="A0A0B5BAH2"/>
<protein>
    <submittedName>
        <fullName evidence="1">Uncharacterized protein</fullName>
    </submittedName>
</protein>
<dbReference type="STRING" id="345632.GPICK_09625"/>
<evidence type="ECO:0000313" key="1">
    <source>
        <dbReference type="EMBL" id="AJE03577.1"/>
    </source>
</evidence>
<dbReference type="KEGG" id="gpi:GPICK_09625"/>
<organism evidence="1 2">
    <name type="scientific">Geobacter pickeringii</name>
    <dbReference type="NCBI Taxonomy" id="345632"/>
    <lineage>
        <taxon>Bacteria</taxon>
        <taxon>Pseudomonadati</taxon>
        <taxon>Thermodesulfobacteriota</taxon>
        <taxon>Desulfuromonadia</taxon>
        <taxon>Geobacterales</taxon>
        <taxon>Geobacteraceae</taxon>
        <taxon>Geobacter</taxon>
    </lineage>
</organism>
<reference evidence="1 2" key="1">
    <citation type="journal article" date="2015" name="Genome Announc.">
        <title>Complete Genome of Geobacter pickeringii G13T, a Metal-Reducing Isolate from Sedimentary Kaolin Deposits.</title>
        <authorList>
            <person name="Badalamenti J.P."/>
            <person name="Bond D.R."/>
        </authorList>
    </citation>
    <scope>NUCLEOTIDE SEQUENCE [LARGE SCALE GENOMIC DNA]</scope>
    <source>
        <strain evidence="1 2">G13</strain>
    </source>
</reference>
<accession>A0A0B5BAH2</accession>
<name>A0A0B5BAH2_9BACT</name>
<dbReference type="Proteomes" id="UP000057609">
    <property type="component" value="Chromosome"/>
</dbReference>
<evidence type="ECO:0000313" key="2">
    <source>
        <dbReference type="Proteomes" id="UP000057609"/>
    </source>
</evidence>
<sequence length="204" mass="23617">MTESIKNPELHLSRLESYPEFIRDTENVGKRGVYIWGFCFVNPKTAATSEFIPYYVGKHRNNIHRRIQEHFLGLREGTHKILYSRLLGKSEFFPSQKSEDHAFLNIIDKKRRKDSLSSEQIVALAPHVAAYLDNFFVTYIDVSHIGLSKTDESDYVDQLERYVQTIIGELRLSCRSGAKLKKDFRPAIIPSKGTEHLLRNYPLS</sequence>
<dbReference type="EMBL" id="CP009788">
    <property type="protein sequence ID" value="AJE03577.1"/>
    <property type="molecule type" value="Genomic_DNA"/>
</dbReference>
<keyword evidence="2" id="KW-1185">Reference proteome</keyword>
<dbReference type="HOGENOM" id="CLU_1341656_0_0_7"/>
<dbReference type="RefSeq" id="WP_039742626.1">
    <property type="nucleotide sequence ID" value="NZ_CP009788.1"/>
</dbReference>